<dbReference type="PANTHER" id="PTHR10900">
    <property type="entry name" value="PERIOSTIN-RELATED"/>
    <property type="match status" value="1"/>
</dbReference>
<dbReference type="OrthoDB" id="44517at2759"/>
<proteinExistence type="predicted"/>
<dbReference type="InterPro" id="IPR036378">
    <property type="entry name" value="FAS1_dom_sf"/>
</dbReference>
<accession>A0A1E7EJQ8</accession>
<feature type="compositionally biased region" description="Polar residues" evidence="1">
    <location>
        <begin position="1"/>
        <end position="13"/>
    </location>
</feature>
<dbReference type="PANTHER" id="PTHR10900:SF77">
    <property type="entry name" value="FI19380P1"/>
    <property type="match status" value="1"/>
</dbReference>
<reference evidence="3 4" key="1">
    <citation type="submission" date="2016-09" db="EMBL/GenBank/DDBJ databases">
        <title>Extensive genetic diversity and differential bi-allelic expression allows diatom success in the polar Southern Ocean.</title>
        <authorList>
            <consortium name="DOE Joint Genome Institute"/>
            <person name="Mock T."/>
            <person name="Otillar R.P."/>
            <person name="Strauss J."/>
            <person name="Dupont C."/>
            <person name="Frickenhaus S."/>
            <person name="Maumus F."/>
            <person name="Mcmullan M."/>
            <person name="Sanges R."/>
            <person name="Schmutz J."/>
            <person name="Toseland A."/>
            <person name="Valas R."/>
            <person name="Veluchamy A."/>
            <person name="Ward B.J."/>
            <person name="Allen A."/>
            <person name="Barry K."/>
            <person name="Falciatore A."/>
            <person name="Ferrante M."/>
            <person name="Fortunato A.E."/>
            <person name="Gloeckner G."/>
            <person name="Gruber A."/>
            <person name="Hipkin R."/>
            <person name="Janech M."/>
            <person name="Kroth P."/>
            <person name="Leese F."/>
            <person name="Lindquist E."/>
            <person name="Lyon B.R."/>
            <person name="Martin J."/>
            <person name="Mayer C."/>
            <person name="Parker M."/>
            <person name="Quesneville H."/>
            <person name="Raymond J."/>
            <person name="Uhlig C."/>
            <person name="Valentin K.U."/>
            <person name="Worden A.Z."/>
            <person name="Armbrust E.V."/>
            <person name="Bowler C."/>
            <person name="Green B."/>
            <person name="Moulton V."/>
            <person name="Van Oosterhout C."/>
            <person name="Grigoriev I."/>
        </authorList>
    </citation>
    <scope>NUCLEOTIDE SEQUENCE [LARGE SCALE GENOMIC DNA]</scope>
    <source>
        <strain evidence="3 4">CCMP1102</strain>
    </source>
</reference>
<name>A0A1E7EJQ8_9STRA</name>
<sequence length="195" mass="20262">MAPFTSTPTGSSSAPIIPTPDPIDPTPAPIESTLVPVLPTPDPVVPTPAPVDQCQSITEVVCTLPEFEVLCALVGDADLADVLGSNDKFTLFAPINTAFESLSQEILDAIAGDVEFLKNVLLSHAVADEELFSTDLICDDKVAMANGVETTTICTGDKLFQVGGGNTPDIIPEIVAPDGVACNGVIHAIDHVIFP</sequence>
<feature type="compositionally biased region" description="Pro residues" evidence="1">
    <location>
        <begin position="17"/>
        <end position="28"/>
    </location>
</feature>
<dbReference type="EMBL" id="KV784427">
    <property type="protein sequence ID" value="OEU06120.1"/>
    <property type="molecule type" value="Genomic_DNA"/>
</dbReference>
<dbReference type="InterPro" id="IPR000782">
    <property type="entry name" value="FAS1_domain"/>
</dbReference>
<gene>
    <name evidence="3" type="ORF">FRACYDRAFT_202414</name>
</gene>
<dbReference type="SMART" id="SM00554">
    <property type="entry name" value="FAS1"/>
    <property type="match status" value="1"/>
</dbReference>
<keyword evidence="4" id="KW-1185">Reference proteome</keyword>
<evidence type="ECO:0000313" key="3">
    <source>
        <dbReference type="EMBL" id="OEU06120.1"/>
    </source>
</evidence>
<dbReference type="FunFam" id="2.30.180.10:FF:000032">
    <property type="entry name" value="Fasciclin domain-containing protein, putative"/>
    <property type="match status" value="1"/>
</dbReference>
<feature type="region of interest" description="Disordered" evidence="1">
    <location>
        <begin position="1"/>
        <end position="28"/>
    </location>
</feature>
<dbReference type="SUPFAM" id="SSF82153">
    <property type="entry name" value="FAS1 domain"/>
    <property type="match status" value="1"/>
</dbReference>
<dbReference type="GO" id="GO:0005615">
    <property type="term" value="C:extracellular space"/>
    <property type="evidence" value="ECO:0007669"/>
    <property type="project" value="TreeGrafter"/>
</dbReference>
<dbReference type="InParanoid" id="A0A1E7EJQ8"/>
<dbReference type="Proteomes" id="UP000095751">
    <property type="component" value="Unassembled WGS sequence"/>
</dbReference>
<organism evidence="3 4">
    <name type="scientific">Fragilariopsis cylindrus CCMP1102</name>
    <dbReference type="NCBI Taxonomy" id="635003"/>
    <lineage>
        <taxon>Eukaryota</taxon>
        <taxon>Sar</taxon>
        <taxon>Stramenopiles</taxon>
        <taxon>Ochrophyta</taxon>
        <taxon>Bacillariophyta</taxon>
        <taxon>Bacillariophyceae</taxon>
        <taxon>Bacillariophycidae</taxon>
        <taxon>Bacillariales</taxon>
        <taxon>Bacillariaceae</taxon>
        <taxon>Fragilariopsis</taxon>
    </lineage>
</organism>
<evidence type="ECO:0000313" key="4">
    <source>
        <dbReference type="Proteomes" id="UP000095751"/>
    </source>
</evidence>
<evidence type="ECO:0000256" key="1">
    <source>
        <dbReference type="SAM" id="MobiDB-lite"/>
    </source>
</evidence>
<protein>
    <submittedName>
        <fullName evidence="3">FAS1 domain-containing protein</fullName>
    </submittedName>
</protein>
<feature type="non-terminal residue" evidence="3">
    <location>
        <position position="195"/>
    </location>
</feature>
<evidence type="ECO:0000259" key="2">
    <source>
        <dbReference type="PROSITE" id="PS50213"/>
    </source>
</evidence>
<dbReference type="KEGG" id="fcy:FRACYDRAFT_202414"/>
<dbReference type="AlphaFoldDB" id="A0A1E7EJQ8"/>
<dbReference type="PROSITE" id="PS50213">
    <property type="entry name" value="FAS1"/>
    <property type="match status" value="1"/>
</dbReference>
<dbReference type="Pfam" id="PF02469">
    <property type="entry name" value="Fasciclin"/>
    <property type="match status" value="1"/>
</dbReference>
<dbReference type="Gene3D" id="2.30.180.10">
    <property type="entry name" value="FAS1 domain"/>
    <property type="match status" value="1"/>
</dbReference>
<dbReference type="InterPro" id="IPR050904">
    <property type="entry name" value="Adhesion/Biosynth-related"/>
</dbReference>
<feature type="domain" description="FAS1" evidence="2">
    <location>
        <begin position="54"/>
        <end position="193"/>
    </location>
</feature>